<dbReference type="PROSITE" id="PS00894">
    <property type="entry name" value="HTH_DEOR_1"/>
    <property type="match status" value="1"/>
</dbReference>
<dbReference type="InterPro" id="IPR018356">
    <property type="entry name" value="Tscrpt_reg_HTH_DeoR_CS"/>
</dbReference>
<keyword evidence="2" id="KW-0238">DNA-binding</keyword>
<accession>A0AAP9XVZ2</accession>
<dbReference type="Proteomes" id="UP000594500">
    <property type="component" value="Chromosome"/>
</dbReference>
<dbReference type="SUPFAM" id="SSF46785">
    <property type="entry name" value="Winged helix' DNA-binding domain"/>
    <property type="match status" value="1"/>
</dbReference>
<dbReference type="AlphaFoldDB" id="A0AAP9XVZ2"/>
<dbReference type="EMBL" id="CP062916">
    <property type="protein sequence ID" value="QPF11083.1"/>
    <property type="molecule type" value="Genomic_DNA"/>
</dbReference>
<dbReference type="Pfam" id="PF08220">
    <property type="entry name" value="HTH_DeoR"/>
    <property type="match status" value="1"/>
</dbReference>
<dbReference type="InterPro" id="IPR036390">
    <property type="entry name" value="WH_DNA-bd_sf"/>
</dbReference>
<dbReference type="GO" id="GO:0003677">
    <property type="term" value="F:DNA binding"/>
    <property type="evidence" value="ECO:0007669"/>
    <property type="project" value="UniProtKB-KW"/>
</dbReference>
<evidence type="ECO:0000259" key="4">
    <source>
        <dbReference type="PROSITE" id="PS51000"/>
    </source>
</evidence>
<reference evidence="5 6" key="1">
    <citation type="submission" date="2020-10" db="EMBL/GenBank/DDBJ databases">
        <title>Resistance determinants and their genetic context in bacteria from a longitudinal study of pigs reared under conventional and antibiotic-free husbandry practices.</title>
        <authorList>
            <person name="Poulin-Laprade D."/>
            <person name="Brouard J.-S."/>
            <person name="Gagnon N."/>
            <person name="Turcotte A."/>
            <person name="Langlois A."/>
            <person name="Matte J.J."/>
            <person name="Carrillo C.D."/>
            <person name="Zaheer R."/>
            <person name="McAllister T."/>
            <person name="Topp E."/>
            <person name="Talbot G."/>
        </authorList>
    </citation>
    <scope>NUCLEOTIDE SEQUENCE [LARGE SCALE GENOMIC DNA]</scope>
    <source>
        <strain evidence="5 6">Res13-Abat-PEB01-P1-04-A</strain>
    </source>
</reference>
<evidence type="ECO:0000256" key="3">
    <source>
        <dbReference type="ARBA" id="ARBA00023163"/>
    </source>
</evidence>
<protein>
    <submittedName>
        <fullName evidence="5">DeoR/GlpR transcriptional regulator</fullName>
    </submittedName>
</protein>
<evidence type="ECO:0000256" key="1">
    <source>
        <dbReference type="ARBA" id="ARBA00023015"/>
    </source>
</evidence>
<evidence type="ECO:0000256" key="2">
    <source>
        <dbReference type="ARBA" id="ARBA00023125"/>
    </source>
</evidence>
<evidence type="ECO:0000313" key="5">
    <source>
        <dbReference type="EMBL" id="QPF11083.1"/>
    </source>
</evidence>
<dbReference type="InterPro" id="IPR001034">
    <property type="entry name" value="DeoR_HTH"/>
</dbReference>
<name>A0AAP9XVZ2_RAOTE</name>
<feature type="domain" description="HTH deoR-type" evidence="4">
    <location>
        <begin position="3"/>
        <end position="58"/>
    </location>
</feature>
<keyword evidence="1" id="KW-0805">Transcription regulation</keyword>
<proteinExistence type="predicted"/>
<dbReference type="SMART" id="SM00420">
    <property type="entry name" value="HTH_DEOR"/>
    <property type="match status" value="1"/>
</dbReference>
<keyword evidence="3" id="KW-0804">Transcription</keyword>
<gene>
    <name evidence="5" type="ORF">IMO34_12300</name>
</gene>
<sequence length="71" mass="7842">MLTRQREQLVPEQLLLDDGVLSRELSAGFDVSEETIRRDLRELAAEGRLQRVHGGALPPFSAIATLAGRKS</sequence>
<organism evidence="5 6">
    <name type="scientific">Raoultella terrigena</name>
    <name type="common">Klebsiella terrigena</name>
    <dbReference type="NCBI Taxonomy" id="577"/>
    <lineage>
        <taxon>Bacteria</taxon>
        <taxon>Pseudomonadati</taxon>
        <taxon>Pseudomonadota</taxon>
        <taxon>Gammaproteobacteria</taxon>
        <taxon>Enterobacterales</taxon>
        <taxon>Enterobacteriaceae</taxon>
        <taxon>Klebsiella/Raoultella group</taxon>
        <taxon>Raoultella</taxon>
    </lineage>
</organism>
<dbReference type="InterPro" id="IPR036388">
    <property type="entry name" value="WH-like_DNA-bd_sf"/>
</dbReference>
<dbReference type="Gene3D" id="1.10.10.10">
    <property type="entry name" value="Winged helix-like DNA-binding domain superfamily/Winged helix DNA-binding domain"/>
    <property type="match status" value="1"/>
</dbReference>
<evidence type="ECO:0000313" key="6">
    <source>
        <dbReference type="Proteomes" id="UP000594500"/>
    </source>
</evidence>
<dbReference type="GO" id="GO:0003700">
    <property type="term" value="F:DNA-binding transcription factor activity"/>
    <property type="evidence" value="ECO:0007669"/>
    <property type="project" value="InterPro"/>
</dbReference>
<dbReference type="PRINTS" id="PR00037">
    <property type="entry name" value="HTHLACR"/>
</dbReference>
<dbReference type="PROSITE" id="PS51000">
    <property type="entry name" value="HTH_DEOR_2"/>
    <property type="match status" value="1"/>
</dbReference>